<evidence type="ECO:0000256" key="6">
    <source>
        <dbReference type="SAM" id="MobiDB-lite"/>
    </source>
</evidence>
<dbReference type="PRINTS" id="PR00690">
    <property type="entry name" value="ADHESNFAMILY"/>
</dbReference>
<dbReference type="PANTHER" id="PTHR42953">
    <property type="entry name" value="HIGH-AFFINITY ZINC UPTAKE SYSTEM PROTEIN ZNUA-RELATED"/>
    <property type="match status" value="1"/>
</dbReference>
<keyword evidence="4 7" id="KW-0732">Signal</keyword>
<protein>
    <submittedName>
        <fullName evidence="8">Metal ABC transporter solute-binding protein, Zn/Mn family</fullName>
    </submittedName>
</protein>
<keyword evidence="2 5" id="KW-0813">Transport</keyword>
<dbReference type="SUPFAM" id="SSF53807">
    <property type="entry name" value="Helical backbone' metal receptor"/>
    <property type="match status" value="1"/>
</dbReference>
<evidence type="ECO:0000256" key="5">
    <source>
        <dbReference type="RuleBase" id="RU003512"/>
    </source>
</evidence>
<accession>A0ABW4PC95</accession>
<comment type="subcellular location">
    <subcellularLocation>
        <location evidence="1">Cell envelope</location>
    </subcellularLocation>
</comment>
<dbReference type="RefSeq" id="WP_378488202.1">
    <property type="nucleotide sequence ID" value="NZ_JBHUFB010000022.1"/>
</dbReference>
<feature type="chain" id="PRO_5045772595" evidence="7">
    <location>
        <begin position="47"/>
        <end position="358"/>
    </location>
</feature>
<keyword evidence="9" id="KW-1185">Reference proteome</keyword>
<evidence type="ECO:0000256" key="2">
    <source>
        <dbReference type="ARBA" id="ARBA00022448"/>
    </source>
</evidence>
<gene>
    <name evidence="8" type="ORF">ACFSJG_26325</name>
</gene>
<dbReference type="Gene3D" id="3.40.50.1980">
    <property type="entry name" value="Nitrogenase molybdenum iron protein domain"/>
    <property type="match status" value="2"/>
</dbReference>
<evidence type="ECO:0000256" key="3">
    <source>
        <dbReference type="ARBA" id="ARBA00022723"/>
    </source>
</evidence>
<reference evidence="9" key="1">
    <citation type="journal article" date="2019" name="Int. J. Syst. Evol. Microbiol.">
        <title>The Global Catalogue of Microorganisms (GCM) 10K type strain sequencing project: providing services to taxonomists for standard genome sequencing and annotation.</title>
        <authorList>
            <consortium name="The Broad Institute Genomics Platform"/>
            <consortium name="The Broad Institute Genome Sequencing Center for Infectious Disease"/>
            <person name="Wu L."/>
            <person name="Ma J."/>
        </authorList>
    </citation>
    <scope>NUCLEOTIDE SEQUENCE [LARGE SCALE GENOMIC DNA]</scope>
    <source>
        <strain evidence="9">DT72</strain>
    </source>
</reference>
<comment type="similarity">
    <text evidence="5">Belongs to the bacterial solute-binding protein 9 family.</text>
</comment>
<dbReference type="InterPro" id="IPR050492">
    <property type="entry name" value="Bact_metal-bind_prot9"/>
</dbReference>
<dbReference type="InterPro" id="IPR006127">
    <property type="entry name" value="ZnuA-like"/>
</dbReference>
<sequence length="358" mass="37053">MPHTPRSLRRARTRLHGRTGRATAVAVGLTTAAALVLAGCSSTSDAAADGRLTVVASTNVWGSVASAVAGEYADVTSIISEPSADPHSYEASPRDAAAVTDADLVVYNGGGYDEFVEDILAAEGDKPTVNAYELLGAESDLHAGHDHGTEATEAVAEDTAAHDEAEGHDSHAGHSHGGVNEHVWYDIATVDTVAHAIAAELGDLDPANAAAYTANAESFHGKLHSVADITADVAARHAHTPVAQTEPTAHYLLAAADLDDRTPEDFTRAIEEGNDPPPAAIAATRDLLSGKQVAVLVYNNQTEDKVTRDMRSVAEAAGVPVVEVTETLPEGVDYVQWQLSIAEQLAAALDGAAAGTPE</sequence>
<comment type="caution">
    <text evidence="8">The sequence shown here is derived from an EMBL/GenBank/DDBJ whole genome shotgun (WGS) entry which is preliminary data.</text>
</comment>
<dbReference type="EMBL" id="JBHUFB010000022">
    <property type="protein sequence ID" value="MFD1815748.1"/>
    <property type="molecule type" value="Genomic_DNA"/>
</dbReference>
<dbReference type="InterPro" id="IPR006128">
    <property type="entry name" value="Lipoprotein_PsaA-like"/>
</dbReference>
<evidence type="ECO:0000256" key="7">
    <source>
        <dbReference type="SAM" id="SignalP"/>
    </source>
</evidence>
<feature type="region of interest" description="Disordered" evidence="6">
    <location>
        <begin position="142"/>
        <end position="177"/>
    </location>
</feature>
<feature type="compositionally biased region" description="Basic and acidic residues" evidence="6">
    <location>
        <begin position="159"/>
        <end position="172"/>
    </location>
</feature>
<dbReference type="Proteomes" id="UP001597286">
    <property type="component" value="Unassembled WGS sequence"/>
</dbReference>
<dbReference type="Pfam" id="PF01297">
    <property type="entry name" value="ZnuA"/>
    <property type="match status" value="1"/>
</dbReference>
<keyword evidence="3" id="KW-0479">Metal-binding</keyword>
<evidence type="ECO:0000313" key="8">
    <source>
        <dbReference type="EMBL" id="MFD1815748.1"/>
    </source>
</evidence>
<evidence type="ECO:0000256" key="1">
    <source>
        <dbReference type="ARBA" id="ARBA00004196"/>
    </source>
</evidence>
<dbReference type="PANTHER" id="PTHR42953:SF1">
    <property type="entry name" value="METAL-BINDING PROTEIN HI_0362-RELATED"/>
    <property type="match status" value="1"/>
</dbReference>
<proteinExistence type="inferred from homology"/>
<feature type="signal peptide" evidence="7">
    <location>
        <begin position="1"/>
        <end position="46"/>
    </location>
</feature>
<evidence type="ECO:0000256" key="4">
    <source>
        <dbReference type="ARBA" id="ARBA00022729"/>
    </source>
</evidence>
<evidence type="ECO:0000313" key="9">
    <source>
        <dbReference type="Proteomes" id="UP001597286"/>
    </source>
</evidence>
<name>A0ABW4PC95_9NOCA</name>
<organism evidence="8 9">
    <name type="scientific">Rhodococcus gannanensis</name>
    <dbReference type="NCBI Taxonomy" id="1960308"/>
    <lineage>
        <taxon>Bacteria</taxon>
        <taxon>Bacillati</taxon>
        <taxon>Actinomycetota</taxon>
        <taxon>Actinomycetes</taxon>
        <taxon>Mycobacteriales</taxon>
        <taxon>Nocardiaceae</taxon>
        <taxon>Rhodococcus</taxon>
    </lineage>
</organism>